<dbReference type="Proteomes" id="UP001159364">
    <property type="component" value="Linkage Group LG09"/>
</dbReference>
<organism evidence="1 2">
    <name type="scientific">Erythroxylum novogranatense</name>
    <dbReference type="NCBI Taxonomy" id="1862640"/>
    <lineage>
        <taxon>Eukaryota</taxon>
        <taxon>Viridiplantae</taxon>
        <taxon>Streptophyta</taxon>
        <taxon>Embryophyta</taxon>
        <taxon>Tracheophyta</taxon>
        <taxon>Spermatophyta</taxon>
        <taxon>Magnoliopsida</taxon>
        <taxon>eudicotyledons</taxon>
        <taxon>Gunneridae</taxon>
        <taxon>Pentapetalae</taxon>
        <taxon>rosids</taxon>
        <taxon>fabids</taxon>
        <taxon>Malpighiales</taxon>
        <taxon>Erythroxylaceae</taxon>
        <taxon>Erythroxylum</taxon>
    </lineage>
</organism>
<evidence type="ECO:0000313" key="2">
    <source>
        <dbReference type="Proteomes" id="UP001159364"/>
    </source>
</evidence>
<gene>
    <name evidence="1" type="ORF">K2173_012146</name>
</gene>
<sequence length="129" mass="14382">MAPGISAVQYALKMHGYIERLAVLGFVMDYELSRDLILVGLSDGYSQFVINYQMNQISTTIPELINLLKTAEQAIKKDSKQVLMGLRDSRKLIQGELDLREGNAARVATLAVDTYVLFLPSGLIFKLDD</sequence>
<dbReference type="AlphaFoldDB" id="A0AAV8SR63"/>
<proteinExistence type="predicted"/>
<reference evidence="1 2" key="1">
    <citation type="submission" date="2021-09" db="EMBL/GenBank/DDBJ databases">
        <title>Genomic insights and catalytic innovation underlie evolution of tropane alkaloids biosynthesis.</title>
        <authorList>
            <person name="Wang Y.-J."/>
            <person name="Tian T."/>
            <person name="Huang J.-P."/>
            <person name="Huang S.-X."/>
        </authorList>
    </citation>
    <scope>NUCLEOTIDE SEQUENCE [LARGE SCALE GENOMIC DNA]</scope>
    <source>
        <strain evidence="1">KIB-2018</strain>
        <tissue evidence="1">Leaf</tissue>
    </source>
</reference>
<dbReference type="EMBL" id="JAIWQS010000009">
    <property type="protein sequence ID" value="KAJ8754757.1"/>
    <property type="molecule type" value="Genomic_DNA"/>
</dbReference>
<evidence type="ECO:0000313" key="1">
    <source>
        <dbReference type="EMBL" id="KAJ8754757.1"/>
    </source>
</evidence>
<accession>A0AAV8SR63</accession>
<name>A0AAV8SR63_9ROSI</name>
<keyword evidence="2" id="KW-1185">Reference proteome</keyword>
<comment type="caution">
    <text evidence="1">The sequence shown here is derived from an EMBL/GenBank/DDBJ whole genome shotgun (WGS) entry which is preliminary data.</text>
</comment>
<protein>
    <submittedName>
        <fullName evidence="1">Uncharacterized protein</fullName>
    </submittedName>
</protein>